<keyword evidence="17 19" id="KW-0539">Nucleus</keyword>
<evidence type="ECO:0000256" key="1">
    <source>
        <dbReference type="ARBA" id="ARBA00004123"/>
    </source>
</evidence>
<dbReference type="Gene3D" id="2.60.40.630">
    <property type="entry name" value="STAT transcription factor, DNA-binding domain"/>
    <property type="match status" value="1"/>
</dbReference>
<evidence type="ECO:0000256" key="8">
    <source>
        <dbReference type="ARBA" id="ARBA00022765"/>
    </source>
</evidence>
<evidence type="ECO:0000256" key="9">
    <source>
        <dbReference type="ARBA" id="ARBA00022843"/>
    </source>
</evidence>
<evidence type="ECO:0000256" key="3">
    <source>
        <dbReference type="ARBA" id="ARBA00005586"/>
    </source>
</evidence>
<dbReference type="GO" id="GO:0051607">
    <property type="term" value="P:defense response to virus"/>
    <property type="evidence" value="ECO:0007669"/>
    <property type="project" value="UniProtKB-ARBA"/>
</dbReference>
<dbReference type="CDD" id="cd16845">
    <property type="entry name" value="STAT1_DBD"/>
    <property type="match status" value="1"/>
</dbReference>
<dbReference type="InterPro" id="IPR036860">
    <property type="entry name" value="SH2_dom_sf"/>
</dbReference>
<dbReference type="AlphaFoldDB" id="A0ABD0VZA2"/>
<dbReference type="CDD" id="cd16851">
    <property type="entry name" value="STAT1_CCD"/>
    <property type="match status" value="1"/>
</dbReference>
<dbReference type="Pfam" id="PF12162">
    <property type="entry name" value="STAT1_TAZ2bind"/>
    <property type="match status" value="1"/>
</dbReference>
<dbReference type="GO" id="GO:0042981">
    <property type="term" value="P:regulation of apoptotic process"/>
    <property type="evidence" value="ECO:0007669"/>
    <property type="project" value="UniProtKB-ARBA"/>
</dbReference>
<evidence type="ECO:0000313" key="23">
    <source>
        <dbReference type="Proteomes" id="UP001557470"/>
    </source>
</evidence>
<evidence type="ECO:0000256" key="2">
    <source>
        <dbReference type="ARBA" id="ARBA00004496"/>
    </source>
</evidence>
<comment type="caution">
    <text evidence="22">The sequence shown here is derived from an EMBL/GenBank/DDBJ whole genome shotgun (WGS) entry which is preliminary data.</text>
</comment>
<dbReference type="InterPro" id="IPR001217">
    <property type="entry name" value="STAT"/>
</dbReference>
<dbReference type="FunFam" id="2.60.40.630:FF:000001">
    <property type="entry name" value="Signal transducer and activator of transcription"/>
    <property type="match status" value="1"/>
</dbReference>
<keyword evidence="13 20" id="KW-0175">Coiled coil</keyword>
<dbReference type="Gene3D" id="1.10.238.10">
    <property type="entry name" value="EF-hand"/>
    <property type="match status" value="1"/>
</dbReference>
<evidence type="ECO:0000256" key="13">
    <source>
        <dbReference type="ARBA" id="ARBA00023054"/>
    </source>
</evidence>
<feature type="domain" description="SH2" evidence="21">
    <location>
        <begin position="576"/>
        <end position="739"/>
    </location>
</feature>
<dbReference type="Gene3D" id="6.10.250.3310">
    <property type="entry name" value="signal transducer and activator of transcription 1"/>
    <property type="match status" value="1"/>
</dbReference>
<protein>
    <recommendedName>
        <fullName evidence="19">Signal transducer and activator of transcription</fullName>
    </recommendedName>
</protein>
<evidence type="ECO:0000256" key="14">
    <source>
        <dbReference type="ARBA" id="ARBA00023125"/>
    </source>
</evidence>
<dbReference type="Gene3D" id="1.20.1050.20">
    <property type="entry name" value="STAT transcription factor, all-alpha domain"/>
    <property type="match status" value="1"/>
</dbReference>
<keyword evidence="12 19" id="KW-0805">Transcription regulation</keyword>
<keyword evidence="6" id="KW-1017">Isopeptide bond</keyword>
<dbReference type="FunFam" id="3.30.505.10:FF:000003">
    <property type="entry name" value="Signal transducer and activator of transcription"/>
    <property type="match status" value="1"/>
</dbReference>
<dbReference type="SUPFAM" id="SSF47655">
    <property type="entry name" value="STAT"/>
    <property type="match status" value="1"/>
</dbReference>
<dbReference type="InterPro" id="IPR038295">
    <property type="entry name" value="STAT1_C_sf"/>
</dbReference>
<evidence type="ECO:0000256" key="6">
    <source>
        <dbReference type="ARBA" id="ARBA00022499"/>
    </source>
</evidence>
<dbReference type="GO" id="GO:0005737">
    <property type="term" value="C:cytoplasm"/>
    <property type="evidence" value="ECO:0007669"/>
    <property type="project" value="UniProtKB-SubCell"/>
</dbReference>
<dbReference type="GO" id="GO:0051093">
    <property type="term" value="P:negative regulation of developmental process"/>
    <property type="evidence" value="ECO:0007669"/>
    <property type="project" value="UniProtKB-ARBA"/>
</dbReference>
<dbReference type="Gene3D" id="1.10.532.10">
    <property type="entry name" value="STAT transcription factor, N-terminal domain"/>
    <property type="match status" value="1"/>
</dbReference>
<dbReference type="Pfam" id="PF02865">
    <property type="entry name" value="STAT_int"/>
    <property type="match status" value="1"/>
</dbReference>
<dbReference type="SUPFAM" id="SSF49417">
    <property type="entry name" value="p53-like transcription factors"/>
    <property type="match status" value="1"/>
</dbReference>
<dbReference type="GO" id="GO:0060337">
    <property type="term" value="P:type I interferon-mediated signaling pathway"/>
    <property type="evidence" value="ECO:0007669"/>
    <property type="project" value="UniProtKB-ARBA"/>
</dbReference>
<organism evidence="22 23">
    <name type="scientific">Umbra pygmaea</name>
    <name type="common">Eastern mudminnow</name>
    <dbReference type="NCBI Taxonomy" id="75934"/>
    <lineage>
        <taxon>Eukaryota</taxon>
        <taxon>Metazoa</taxon>
        <taxon>Chordata</taxon>
        <taxon>Craniata</taxon>
        <taxon>Vertebrata</taxon>
        <taxon>Euteleostomi</taxon>
        <taxon>Actinopterygii</taxon>
        <taxon>Neopterygii</taxon>
        <taxon>Teleostei</taxon>
        <taxon>Protacanthopterygii</taxon>
        <taxon>Esociformes</taxon>
        <taxon>Umbridae</taxon>
        <taxon>Umbra</taxon>
    </lineage>
</organism>
<keyword evidence="10" id="KW-0007">Acetylation</keyword>
<keyword evidence="5 19" id="KW-0963">Cytoplasm</keyword>
<evidence type="ECO:0000256" key="19">
    <source>
        <dbReference type="RuleBase" id="RU046415"/>
    </source>
</evidence>
<dbReference type="InterPro" id="IPR013801">
    <property type="entry name" value="STAT_TF_DNA-bd"/>
</dbReference>
<dbReference type="InterPro" id="IPR013800">
    <property type="entry name" value="STAT_TF_alpha"/>
</dbReference>
<evidence type="ECO:0000256" key="17">
    <source>
        <dbReference type="ARBA" id="ARBA00023242"/>
    </source>
</evidence>
<dbReference type="InterPro" id="IPR036535">
    <property type="entry name" value="STAT_N_sf"/>
</dbReference>
<dbReference type="InterPro" id="IPR048988">
    <property type="entry name" value="STAT_linker"/>
</dbReference>
<dbReference type="EMBL" id="JAGEUA010000010">
    <property type="protein sequence ID" value="KAL0963744.1"/>
    <property type="molecule type" value="Genomic_DNA"/>
</dbReference>
<keyword evidence="8" id="KW-0013">ADP-ribosylation</keyword>
<keyword evidence="23" id="KW-1185">Reference proteome</keyword>
<dbReference type="Pfam" id="PF02864">
    <property type="entry name" value="STAT_bind"/>
    <property type="match status" value="1"/>
</dbReference>
<dbReference type="FunFam" id="1.10.532.10:FF:000001">
    <property type="entry name" value="Signal transducer and activator of transcription"/>
    <property type="match status" value="1"/>
</dbReference>
<dbReference type="InterPro" id="IPR000980">
    <property type="entry name" value="SH2"/>
</dbReference>
<evidence type="ECO:0000256" key="20">
    <source>
        <dbReference type="SAM" id="Coils"/>
    </source>
</evidence>
<dbReference type="SMART" id="SM00964">
    <property type="entry name" value="STAT_int"/>
    <property type="match status" value="1"/>
</dbReference>
<evidence type="ECO:0000256" key="4">
    <source>
        <dbReference type="ARBA" id="ARBA00022481"/>
    </source>
</evidence>
<keyword evidence="7 19" id="KW-0597">Phosphoprotein</keyword>
<reference evidence="22 23" key="1">
    <citation type="submission" date="2024-06" db="EMBL/GenBank/DDBJ databases">
        <authorList>
            <person name="Pan Q."/>
            <person name="Wen M."/>
            <person name="Jouanno E."/>
            <person name="Zahm M."/>
            <person name="Klopp C."/>
            <person name="Cabau C."/>
            <person name="Louis A."/>
            <person name="Berthelot C."/>
            <person name="Parey E."/>
            <person name="Roest Crollius H."/>
            <person name="Montfort J."/>
            <person name="Robinson-Rechavi M."/>
            <person name="Bouchez O."/>
            <person name="Lampietro C."/>
            <person name="Lopez Roques C."/>
            <person name="Donnadieu C."/>
            <person name="Postlethwait J."/>
            <person name="Bobe J."/>
            <person name="Verreycken H."/>
            <person name="Guiguen Y."/>
        </authorList>
    </citation>
    <scope>NUCLEOTIDE SEQUENCE [LARGE SCALE GENOMIC DNA]</scope>
    <source>
        <strain evidence="22">Up_M1</strain>
        <tissue evidence="22">Testis</tissue>
    </source>
</reference>
<dbReference type="GO" id="GO:0003677">
    <property type="term" value="F:DNA binding"/>
    <property type="evidence" value="ECO:0007669"/>
    <property type="project" value="UniProtKB-KW"/>
</dbReference>
<dbReference type="GO" id="GO:0007259">
    <property type="term" value="P:cell surface receptor signaling pathway via JAK-STAT"/>
    <property type="evidence" value="ECO:0007669"/>
    <property type="project" value="UniProtKB-ARBA"/>
</dbReference>
<dbReference type="Pfam" id="PF00017">
    <property type="entry name" value="SH2"/>
    <property type="match status" value="1"/>
</dbReference>
<evidence type="ECO:0000256" key="15">
    <source>
        <dbReference type="ARBA" id="ARBA00023159"/>
    </source>
</evidence>
<evidence type="ECO:0000259" key="21">
    <source>
        <dbReference type="PROSITE" id="PS50001"/>
    </source>
</evidence>
<dbReference type="Pfam" id="PF21354">
    <property type="entry name" value="STAT_linker"/>
    <property type="match status" value="1"/>
</dbReference>
<dbReference type="InterPro" id="IPR012345">
    <property type="entry name" value="STAT_TF_DNA-bd_N"/>
</dbReference>
<dbReference type="PANTHER" id="PTHR11801">
    <property type="entry name" value="SIGNAL TRANSDUCER AND ACTIVATOR OF TRANSCRIPTION"/>
    <property type="match status" value="1"/>
</dbReference>
<keyword evidence="4" id="KW-0488">Methylation</keyword>
<evidence type="ECO:0000256" key="10">
    <source>
        <dbReference type="ARBA" id="ARBA00022990"/>
    </source>
</evidence>
<comment type="similarity">
    <text evidence="3 19">Belongs to the transcription factor STAT family.</text>
</comment>
<dbReference type="GO" id="GO:0005654">
    <property type="term" value="C:nucleoplasm"/>
    <property type="evidence" value="ECO:0007669"/>
    <property type="project" value="UniProtKB-ARBA"/>
</dbReference>
<evidence type="ECO:0000313" key="22">
    <source>
        <dbReference type="EMBL" id="KAL0963744.1"/>
    </source>
</evidence>
<dbReference type="SUPFAM" id="SSF55550">
    <property type="entry name" value="SH2 domain"/>
    <property type="match status" value="1"/>
</dbReference>
<dbReference type="InterPro" id="IPR013799">
    <property type="entry name" value="STAT_TF_prot_interaction"/>
</dbReference>
<feature type="coiled-coil region" evidence="20">
    <location>
        <begin position="138"/>
        <end position="172"/>
    </location>
</feature>
<dbReference type="PROSITE" id="PS50001">
    <property type="entry name" value="SH2"/>
    <property type="match status" value="1"/>
</dbReference>
<dbReference type="Pfam" id="PF01017">
    <property type="entry name" value="STAT_alpha"/>
    <property type="match status" value="1"/>
</dbReference>
<keyword evidence="16 19" id="KW-0804">Transcription</keyword>
<keyword evidence="15 19" id="KW-0010">Activator</keyword>
<keyword evidence="9" id="KW-0832">Ubl conjugation</keyword>
<dbReference type="InterPro" id="IPR022752">
    <property type="entry name" value="STAT1_TAZ2-bd_C"/>
</dbReference>
<dbReference type="FunFam" id="1.20.1050.20:FF:000001">
    <property type="entry name" value="Signal transducer and activator of transcription"/>
    <property type="match status" value="1"/>
</dbReference>
<evidence type="ECO:0000256" key="7">
    <source>
        <dbReference type="ARBA" id="ARBA00022553"/>
    </source>
</evidence>
<dbReference type="Gene3D" id="3.30.505.10">
    <property type="entry name" value="SH2 domain"/>
    <property type="match status" value="1"/>
</dbReference>
<sequence length="751" mass="86854">MTQWVQLQQLDSRYLEQVDQLYDDTFPMEVRQYLSAWIEHHDWEMVATSESLATVRFHDLMAQLDEQYSRFALDNNLLLQHNIRKIKRNLQEHFQEVPLNMAMIISNCLKEEKNILASVIPNEDNMGITPTNVVFEKQKELDNKVTNLRNEVQNAEQDIKSLEDLQDEHDFKKKTLQGRVEQEGNTITQSPMLKKEIHEEEMVIRGMFINLNITREVVVHHLADILSLAEEIQHTLVEEEMPELKLRQQVACIGGPPNACLDQLQTWFTAVAEGLQQVRQQLKKLQELEQKYTYENDPITQYKNTLEERALSLFRNLIVNSLVVERQPCMPTHPQRPLVLKTGVQFTVKIRLLVKLQEFNYQLKVKAVFDKDVSERNTVRGFRKFNILGTNTKVMNMEESSGSLTAEFRHLQLKEQKVTGNRSNECPLIVTEELHSISFETHLSQPGLQVQLETMSLPIVVISNICQLPSAWASVMWYNMLTREPKNLLFFLNPPQATWRQLSEVLSWQFSSVTKRGLSDEQLRMLGDKLLGREAAGSPEGLIPWAKFCKNEKTLTFWLWIEAILDLIKKHLLSLWNEGFIMGFVSKEREKALLKDKEPGTFLLRFSESSREGAITFTWVEQSSNGVHFHSVEPYTKKELAVSFADILRNYKVMAAENIPENPLLYLYPNIPKDSAFARYYSRPTEAAEPMELDSGTEAGYIQTELISVSEVHPSRLQDTILPMSPEVYGELTRILNPTEIDSVMRTAYPN</sequence>
<dbReference type="GO" id="GO:0060333">
    <property type="term" value="P:type II interferon-mediated signaling pathway"/>
    <property type="evidence" value="ECO:0007669"/>
    <property type="project" value="UniProtKB-ARBA"/>
</dbReference>
<comment type="subcellular location">
    <subcellularLocation>
        <location evidence="2 19">Cytoplasm</location>
    </subcellularLocation>
    <subcellularLocation>
        <location evidence="1 19">Nucleus</location>
    </subcellularLocation>
</comment>
<gene>
    <name evidence="22" type="ORF">UPYG_G00310410</name>
</gene>
<evidence type="ECO:0000256" key="18">
    <source>
        <dbReference type="PROSITE-ProRule" id="PRU00191"/>
    </source>
</evidence>
<evidence type="ECO:0000256" key="11">
    <source>
        <dbReference type="ARBA" id="ARBA00022999"/>
    </source>
</evidence>
<name>A0ABD0VZA2_UMBPY</name>
<evidence type="ECO:0000256" key="12">
    <source>
        <dbReference type="ARBA" id="ARBA00023015"/>
    </source>
</evidence>
<dbReference type="Proteomes" id="UP001557470">
    <property type="component" value="Unassembled WGS sequence"/>
</dbReference>
<dbReference type="InterPro" id="IPR015988">
    <property type="entry name" value="STAT_TF_CC"/>
</dbReference>
<keyword evidence="11 18" id="KW-0727">SH2 domain</keyword>
<evidence type="ECO:0000256" key="16">
    <source>
        <dbReference type="ARBA" id="ARBA00023163"/>
    </source>
</evidence>
<keyword evidence="14 19" id="KW-0238">DNA-binding</keyword>
<dbReference type="InterPro" id="IPR008967">
    <property type="entry name" value="p53-like_TF_DNA-bd_sf"/>
</dbReference>
<accession>A0ABD0VZA2</accession>
<dbReference type="FunFam" id="1.10.238.10:FF:000012">
    <property type="entry name" value="Signal transducer and activator of transcription"/>
    <property type="match status" value="1"/>
</dbReference>
<proteinExistence type="inferred from homology"/>
<evidence type="ECO:0000256" key="5">
    <source>
        <dbReference type="ARBA" id="ARBA00022490"/>
    </source>
</evidence>
<dbReference type="SUPFAM" id="SSF48092">
    <property type="entry name" value="Transcription factor STAT-4 N-domain"/>
    <property type="match status" value="1"/>
</dbReference>
<dbReference type="GO" id="GO:0000981">
    <property type="term" value="F:DNA-binding transcription factor activity, RNA polymerase II-specific"/>
    <property type="evidence" value="ECO:0007669"/>
    <property type="project" value="UniProtKB-ARBA"/>
</dbReference>